<keyword evidence="3 6" id="KW-1133">Transmembrane helix</keyword>
<evidence type="ECO:0000256" key="2">
    <source>
        <dbReference type="ARBA" id="ARBA00022692"/>
    </source>
</evidence>
<keyword evidence="9" id="KW-1185">Reference proteome</keyword>
<feature type="transmembrane region" description="Helical" evidence="6">
    <location>
        <begin position="31"/>
        <end position="51"/>
    </location>
</feature>
<evidence type="ECO:0000256" key="5">
    <source>
        <dbReference type="SAM" id="MobiDB-lite"/>
    </source>
</evidence>
<organism evidence="8 9">
    <name type="scientific">Rhodococcus coprophilus</name>
    <dbReference type="NCBI Taxonomy" id="38310"/>
    <lineage>
        <taxon>Bacteria</taxon>
        <taxon>Bacillati</taxon>
        <taxon>Actinomycetota</taxon>
        <taxon>Actinomycetes</taxon>
        <taxon>Mycobacteriales</taxon>
        <taxon>Nocardiaceae</taxon>
        <taxon>Rhodococcus</taxon>
    </lineage>
</organism>
<evidence type="ECO:0000313" key="9">
    <source>
        <dbReference type="Proteomes" id="UP000249091"/>
    </source>
</evidence>
<evidence type="ECO:0000256" key="4">
    <source>
        <dbReference type="ARBA" id="ARBA00023136"/>
    </source>
</evidence>
<evidence type="ECO:0000259" key="7">
    <source>
        <dbReference type="Pfam" id="PF02656"/>
    </source>
</evidence>
<name>A0A2X4UPC8_9NOCA</name>
<feature type="domain" description="DUF202" evidence="7">
    <location>
        <begin position="22"/>
        <end position="89"/>
    </location>
</feature>
<dbReference type="Proteomes" id="UP000249091">
    <property type="component" value="Chromosome 1"/>
</dbReference>
<evidence type="ECO:0000313" key="8">
    <source>
        <dbReference type="EMBL" id="SQI37508.1"/>
    </source>
</evidence>
<feature type="transmembrane region" description="Helical" evidence="6">
    <location>
        <begin position="63"/>
        <end position="86"/>
    </location>
</feature>
<reference evidence="8 9" key="1">
    <citation type="submission" date="2018-06" db="EMBL/GenBank/DDBJ databases">
        <authorList>
            <consortium name="Pathogen Informatics"/>
            <person name="Doyle S."/>
        </authorList>
    </citation>
    <scope>NUCLEOTIDE SEQUENCE [LARGE SCALE GENOMIC DNA]</scope>
    <source>
        <strain evidence="8 9">NCTC10994</strain>
    </source>
</reference>
<evidence type="ECO:0000256" key="6">
    <source>
        <dbReference type="SAM" id="Phobius"/>
    </source>
</evidence>
<feature type="region of interest" description="Disordered" evidence="5">
    <location>
        <begin position="1"/>
        <end position="21"/>
    </location>
</feature>
<proteinExistence type="predicted"/>
<accession>A0A2X4UPC8</accession>
<dbReference type="EMBL" id="LS483468">
    <property type="protein sequence ID" value="SQI37508.1"/>
    <property type="molecule type" value="Genomic_DNA"/>
</dbReference>
<protein>
    <submittedName>
        <fullName evidence="8">Inner membrane protein</fullName>
    </submittedName>
</protein>
<dbReference type="KEGG" id="rcr:NCTC10994_03648"/>
<keyword evidence="4 6" id="KW-0472">Membrane</keyword>
<keyword evidence="2 6" id="KW-0812">Transmembrane</keyword>
<dbReference type="STRING" id="1219011.GCA_001895045_03950"/>
<evidence type="ECO:0000256" key="3">
    <source>
        <dbReference type="ARBA" id="ARBA00022989"/>
    </source>
</evidence>
<dbReference type="InterPro" id="IPR003807">
    <property type="entry name" value="DUF202"/>
</dbReference>
<dbReference type="RefSeq" id="WP_072704480.1">
    <property type="nucleotide sequence ID" value="NZ_JAFBBL010000001.1"/>
</dbReference>
<sequence>MDSSPGRWRPKALRDGEDPDPRFTLANERTFLAWIRTALGLIAAAVGLEAFAGDVITSSIRTAFACALLICAAILVVVAVARWLSVERAMRTQRPLPLPWASFLLAGLLATAGIGLAVAIAV</sequence>
<gene>
    <name evidence="8" type="primary">yidH</name>
    <name evidence="8" type="ORF">NCTC10994_03648</name>
</gene>
<evidence type="ECO:0000256" key="1">
    <source>
        <dbReference type="ARBA" id="ARBA00004127"/>
    </source>
</evidence>
<feature type="compositionally biased region" description="Basic and acidic residues" evidence="5">
    <location>
        <begin position="12"/>
        <end position="21"/>
    </location>
</feature>
<comment type="subcellular location">
    <subcellularLocation>
        <location evidence="1">Endomembrane system</location>
        <topology evidence="1">Multi-pass membrane protein</topology>
    </subcellularLocation>
</comment>
<dbReference type="GO" id="GO:0012505">
    <property type="term" value="C:endomembrane system"/>
    <property type="evidence" value="ECO:0007669"/>
    <property type="project" value="UniProtKB-SubCell"/>
</dbReference>
<dbReference type="AlphaFoldDB" id="A0A2X4UPC8"/>
<dbReference type="Pfam" id="PF02656">
    <property type="entry name" value="DUF202"/>
    <property type="match status" value="1"/>
</dbReference>
<feature type="transmembrane region" description="Helical" evidence="6">
    <location>
        <begin position="98"/>
        <end position="121"/>
    </location>
</feature>